<keyword evidence="1" id="KW-0472">Membrane</keyword>
<evidence type="ECO:0000313" key="2">
    <source>
        <dbReference type="EMBL" id="SFL01139.1"/>
    </source>
</evidence>
<protein>
    <recommendedName>
        <fullName evidence="4">DUF4340 domain-containing protein</fullName>
    </recommendedName>
</protein>
<evidence type="ECO:0000313" key="3">
    <source>
        <dbReference type="Proteomes" id="UP000199533"/>
    </source>
</evidence>
<keyword evidence="3" id="KW-1185">Reference proteome</keyword>
<proteinExistence type="predicted"/>
<sequence length="283" mass="31939">MTYHSQLNLIMLVTVIGLAVFLYLTPRFQSESDEAYSVSLRKPESVQTIRIVRHGQEAALQRIAGIWHLVQPYSARADTALVEKILHVLSANSRQRFPLKDPEGFSLDHPGIELYFDNDHFVFGGLAPVTNEQYLAINDHIYLVSPRYAIWIPASPLDLVSAKLLADNEIPVQFELDGVVIRQQNGQWDAVSENSGSLTHTLLESWANLWRFNQATELATDLRDHSDIQTVITIILQDGRQIRIDVFKSNSGAVFLRSGEQVGYYFSDSVSRRLLSPYAVKAD</sequence>
<reference evidence="3" key="1">
    <citation type="submission" date="2016-10" db="EMBL/GenBank/DDBJ databases">
        <authorList>
            <person name="Varghese N."/>
            <person name="Submissions S."/>
        </authorList>
    </citation>
    <scope>NUCLEOTIDE SEQUENCE [LARGE SCALE GENOMIC DNA]</scope>
    <source>
        <strain evidence="3">Nm69</strain>
    </source>
</reference>
<evidence type="ECO:0000256" key="1">
    <source>
        <dbReference type="SAM" id="Phobius"/>
    </source>
</evidence>
<dbReference type="AlphaFoldDB" id="A0A1I4E7K6"/>
<feature type="transmembrane region" description="Helical" evidence="1">
    <location>
        <begin position="6"/>
        <end position="24"/>
    </location>
</feature>
<dbReference type="OrthoDB" id="8534137at2"/>
<keyword evidence="1" id="KW-0812">Transmembrane</keyword>
<dbReference type="EMBL" id="FOSP01000026">
    <property type="protein sequence ID" value="SFL01139.1"/>
    <property type="molecule type" value="Genomic_DNA"/>
</dbReference>
<name>A0A1I4E7K6_9PROT</name>
<gene>
    <name evidence="2" type="ORF">SAMN05216302_102615</name>
</gene>
<keyword evidence="1" id="KW-1133">Transmembrane helix</keyword>
<dbReference type="STRING" id="52441.SAMN05216302_102615"/>
<dbReference type="Proteomes" id="UP000199533">
    <property type="component" value="Unassembled WGS sequence"/>
</dbReference>
<dbReference type="RefSeq" id="WP_090701408.1">
    <property type="nucleotide sequence ID" value="NZ_FOSP01000026.1"/>
</dbReference>
<evidence type="ECO:0008006" key="4">
    <source>
        <dbReference type="Google" id="ProtNLM"/>
    </source>
</evidence>
<organism evidence="2 3">
    <name type="scientific">Nitrosomonas aestuarii</name>
    <dbReference type="NCBI Taxonomy" id="52441"/>
    <lineage>
        <taxon>Bacteria</taxon>
        <taxon>Pseudomonadati</taxon>
        <taxon>Pseudomonadota</taxon>
        <taxon>Betaproteobacteria</taxon>
        <taxon>Nitrosomonadales</taxon>
        <taxon>Nitrosomonadaceae</taxon>
        <taxon>Nitrosomonas</taxon>
    </lineage>
</organism>
<accession>A0A1I4E7K6</accession>